<dbReference type="AlphaFoldDB" id="A0A8D7AD03"/>
<dbReference type="InterPro" id="IPR051341">
    <property type="entry name" value="Zyg-11_UBL_adapter"/>
</dbReference>
<dbReference type="PANTHER" id="PTHR12904">
    <property type="match status" value="1"/>
</dbReference>
<dbReference type="SUPFAM" id="SSF52047">
    <property type="entry name" value="RNI-like"/>
    <property type="match status" value="2"/>
</dbReference>
<dbReference type="Pfam" id="PF25372">
    <property type="entry name" value="DUF7885"/>
    <property type="match status" value="1"/>
</dbReference>
<evidence type="ECO:0000313" key="2">
    <source>
        <dbReference type="EMBL" id="CAG1846383.1"/>
    </source>
</evidence>
<dbReference type="Pfam" id="PF13516">
    <property type="entry name" value="LRR_6"/>
    <property type="match status" value="1"/>
</dbReference>
<dbReference type="InterPro" id="IPR057207">
    <property type="entry name" value="FBXL15_LRR"/>
</dbReference>
<reference evidence="2" key="1">
    <citation type="submission" date="2021-03" db="EMBL/GenBank/DDBJ databases">
        <authorList>
            <consortium name="Genoscope - CEA"/>
            <person name="William W."/>
        </authorList>
    </citation>
    <scope>NUCLEOTIDE SEQUENCE</scope>
    <source>
        <strain evidence="2">Doubled-haploid Pahang</strain>
    </source>
</reference>
<dbReference type="Gene3D" id="3.80.10.10">
    <property type="entry name" value="Ribonuclease Inhibitor"/>
    <property type="match status" value="4"/>
</dbReference>
<dbReference type="SMART" id="SM00367">
    <property type="entry name" value="LRR_CC"/>
    <property type="match status" value="5"/>
</dbReference>
<evidence type="ECO:0000259" key="1">
    <source>
        <dbReference type="Pfam" id="PF25372"/>
    </source>
</evidence>
<sequence length="646" mass="71960">RLHLVSLSPFSSPVSSLAPRRSGEKARRRTMDGDPELVGGLVGRCIDAATASAESVERWRRQRRTLDLLPSYLADALLRRIIQRRILLYPSWLEIFQNSAEEIDLKGESSVDVEWLAYLGAFRHLRRLNLANCRAVNNSAIWYLSGTIFGGYTTFYDRMNNLKELDLSRCSKITDAGIKHVLAIQNLEKLHVSETGLTSNGVVLLSSLQNLNLLDLGGISITDEALCSLQVLTNLEYLDLWGSKISNRGVPVLEMFPKLSFLNIAWTEVTELPYLPSITCLNMSNCTICSIFYGKGSTSAPLLKLFGLGATFVDADKVFSIIDTSHVMYLDVSSSSICNLHFLVKMDMIEHLDVSFCGITDDSVEYIAKAGKGLKFLNASNSKLTSQGICVLAGNVINLETLYLSNTSVDDVALSYIALMPSLRIVDLSRTKIKGFAYEKSQDNLEKTFPLSLLQNLSHLESLNLEDTLVEDEALLPLVFLKQLRCLYLKSDLLSDVSLHILSSFSSLEYLGFRNAVLSNSGLLLFVPPKALHTLDLRGCWLLIEDVFSSFCKRHPQIELRHELVGTVPIDENVSAGSTSLHKTYLTSEVRSEEYDGCFVDERIKYSMEDLLGLQLSSSSTPALHGLNMLPKELKRSKMSNHISFL</sequence>
<name>A0A8D7AD03_MUSAM</name>
<proteinExistence type="predicted"/>
<dbReference type="PANTHER" id="PTHR12904:SF23">
    <property type="entry name" value="PROTEIN ZER-1 HOMOLOG"/>
    <property type="match status" value="1"/>
</dbReference>
<protein>
    <submittedName>
        <fullName evidence="2">(wild Malaysian banana) hypothetical protein</fullName>
    </submittedName>
</protein>
<dbReference type="EMBL" id="HG996471">
    <property type="protein sequence ID" value="CAG1846383.1"/>
    <property type="molecule type" value="Genomic_DNA"/>
</dbReference>
<feature type="non-terminal residue" evidence="2">
    <location>
        <position position="1"/>
    </location>
</feature>
<accession>A0A8D7AD03</accession>
<gene>
    <name evidence="2" type="ORF">GSMUA_161780.1</name>
</gene>
<dbReference type="InterPro" id="IPR032675">
    <property type="entry name" value="LRR_dom_sf"/>
</dbReference>
<organism evidence="2">
    <name type="scientific">Musa acuminata subsp. malaccensis</name>
    <name type="common">Wild banana</name>
    <name type="synonym">Musa malaccensis</name>
    <dbReference type="NCBI Taxonomy" id="214687"/>
    <lineage>
        <taxon>Eukaryota</taxon>
        <taxon>Viridiplantae</taxon>
        <taxon>Streptophyta</taxon>
        <taxon>Embryophyta</taxon>
        <taxon>Tracheophyta</taxon>
        <taxon>Spermatophyta</taxon>
        <taxon>Magnoliopsida</taxon>
        <taxon>Liliopsida</taxon>
        <taxon>Zingiberales</taxon>
        <taxon>Musaceae</taxon>
        <taxon>Musa</taxon>
    </lineage>
</organism>
<dbReference type="InterPro" id="IPR006553">
    <property type="entry name" value="Leu-rich_rpt_Cys-con_subtyp"/>
</dbReference>
<dbReference type="InterPro" id="IPR001611">
    <property type="entry name" value="Leu-rich_rpt"/>
</dbReference>
<feature type="domain" description="F-box/LRR-repeat protein 15-like leucin rich repeat" evidence="1">
    <location>
        <begin position="64"/>
        <end position="271"/>
    </location>
</feature>